<dbReference type="Proteomes" id="UP000076066">
    <property type="component" value="Chromosome"/>
</dbReference>
<dbReference type="AlphaFoldDB" id="A0A143DFA9"/>
<dbReference type="OrthoDB" id="7515000at2"/>
<sequence>MTHDAQRPFVHAADPMDIEGFVDAMLDLTLHTSVPDQLSYVTEGYGGDDIVTDFHTDDGQAFHLSGTGEGLFFSGSDSFPWSLWLDESNGIIALRGDTDGNVETQEVNLFMNDIFYPLKDPESGPEVQGFIEIPETVPSPLFLIVDHYGSAWFYSYAEATSSDSVTLLSALVDHQKTGMYVFASNAFEGHGVPLARSVAEKMRVSMELKIALLGDADKDSPGEQPFVLSGEKPAPHALWYTVSGAGKPLWLGGDVDGNFSSCEINIFLQGMSPLSFDQGLLAGLV</sequence>
<evidence type="ECO:0000313" key="1">
    <source>
        <dbReference type="EMBL" id="AMW34808.1"/>
    </source>
</evidence>
<protein>
    <submittedName>
        <fullName evidence="1">Uncharacterized protein</fullName>
    </submittedName>
</protein>
<dbReference type="STRING" id="1549855.AY555_06005"/>
<reference evidence="1 2" key="1">
    <citation type="submission" date="2016-02" db="EMBL/GenBank/DDBJ databases">
        <title>Complete Genome of H5569, the type strain of the newly described species Haematospirillium jordaniae.</title>
        <authorList>
            <person name="Nicholson A.C."/>
            <person name="Humrighouse B.W."/>
            <person name="Loparov V."/>
            <person name="McQuiston J.R."/>
        </authorList>
    </citation>
    <scope>NUCLEOTIDE SEQUENCE [LARGE SCALE GENOMIC DNA]</scope>
    <source>
        <strain evidence="1 2">H5569</strain>
    </source>
</reference>
<organism evidence="1 2">
    <name type="scientific">Haematospirillum jordaniae</name>
    <dbReference type="NCBI Taxonomy" id="1549855"/>
    <lineage>
        <taxon>Bacteria</taxon>
        <taxon>Pseudomonadati</taxon>
        <taxon>Pseudomonadota</taxon>
        <taxon>Alphaproteobacteria</taxon>
        <taxon>Rhodospirillales</taxon>
        <taxon>Novispirillaceae</taxon>
        <taxon>Haematospirillum</taxon>
    </lineage>
</organism>
<evidence type="ECO:0000313" key="2">
    <source>
        <dbReference type="Proteomes" id="UP000076066"/>
    </source>
</evidence>
<gene>
    <name evidence="1" type="ORF">AY555_06005</name>
</gene>
<dbReference type="RefSeq" id="WP_066134722.1">
    <property type="nucleotide sequence ID" value="NZ_CP014525.1"/>
</dbReference>
<dbReference type="KEGG" id="hjo:AY555_06005"/>
<accession>A0A143DFA9</accession>
<keyword evidence="2" id="KW-1185">Reference proteome</keyword>
<proteinExistence type="predicted"/>
<dbReference type="EMBL" id="CP014525">
    <property type="protein sequence ID" value="AMW34808.1"/>
    <property type="molecule type" value="Genomic_DNA"/>
</dbReference>
<dbReference type="GeneID" id="53316707"/>
<name>A0A143DFA9_9PROT</name>